<dbReference type="AlphaFoldDB" id="A0AAD8PAV2"/>
<feature type="region of interest" description="Disordered" evidence="2">
    <location>
        <begin position="1"/>
        <end position="58"/>
    </location>
</feature>
<feature type="compositionally biased region" description="Pro residues" evidence="2">
    <location>
        <begin position="30"/>
        <end position="47"/>
    </location>
</feature>
<evidence type="ECO:0000313" key="4">
    <source>
        <dbReference type="Proteomes" id="UP001229421"/>
    </source>
</evidence>
<name>A0AAD8PAV2_TARER</name>
<dbReference type="PANTHER" id="PTHR23201">
    <property type="entry name" value="EXTENSIN, PROLINE-RICH PROTEIN"/>
    <property type="match status" value="1"/>
</dbReference>
<accession>A0AAD8PAV2</accession>
<dbReference type="Pfam" id="PF02704">
    <property type="entry name" value="GASA"/>
    <property type="match status" value="1"/>
</dbReference>
<proteinExistence type="inferred from homology"/>
<dbReference type="InterPro" id="IPR003854">
    <property type="entry name" value="GASA"/>
</dbReference>
<evidence type="ECO:0000313" key="3">
    <source>
        <dbReference type="EMBL" id="KAK1438856.1"/>
    </source>
</evidence>
<keyword evidence="4" id="KW-1185">Reference proteome</keyword>
<feature type="compositionally biased region" description="Pro residues" evidence="2">
    <location>
        <begin position="1"/>
        <end position="22"/>
    </location>
</feature>
<organism evidence="3 4">
    <name type="scientific">Tagetes erecta</name>
    <name type="common">African marigold</name>
    <dbReference type="NCBI Taxonomy" id="13708"/>
    <lineage>
        <taxon>Eukaryota</taxon>
        <taxon>Viridiplantae</taxon>
        <taxon>Streptophyta</taxon>
        <taxon>Embryophyta</taxon>
        <taxon>Tracheophyta</taxon>
        <taxon>Spermatophyta</taxon>
        <taxon>Magnoliopsida</taxon>
        <taxon>eudicotyledons</taxon>
        <taxon>Gunneridae</taxon>
        <taxon>Pentapetalae</taxon>
        <taxon>asterids</taxon>
        <taxon>campanulids</taxon>
        <taxon>Asterales</taxon>
        <taxon>Asteraceae</taxon>
        <taxon>Asteroideae</taxon>
        <taxon>Heliantheae alliance</taxon>
        <taxon>Tageteae</taxon>
        <taxon>Tagetes</taxon>
    </lineage>
</organism>
<gene>
    <name evidence="3" type="ORF">QVD17_04668</name>
</gene>
<evidence type="ECO:0000256" key="1">
    <source>
        <dbReference type="ARBA" id="ARBA00010582"/>
    </source>
</evidence>
<dbReference type="PANTHER" id="PTHR23201:SF101">
    <property type="entry name" value="GIBBERELLIN REGULATED PROTEIN"/>
    <property type="match status" value="1"/>
</dbReference>
<comment type="similarity">
    <text evidence="1">Belongs to the GASA family.</text>
</comment>
<reference evidence="3" key="1">
    <citation type="journal article" date="2023" name="bioRxiv">
        <title>Improved chromosome-level genome assembly for marigold (Tagetes erecta).</title>
        <authorList>
            <person name="Jiang F."/>
            <person name="Yuan L."/>
            <person name="Wang S."/>
            <person name="Wang H."/>
            <person name="Xu D."/>
            <person name="Wang A."/>
            <person name="Fan W."/>
        </authorList>
    </citation>
    <scope>NUCLEOTIDE SEQUENCE</scope>
    <source>
        <strain evidence="3">WSJ</strain>
        <tissue evidence="3">Leaf</tissue>
    </source>
</reference>
<sequence>MPIPQPPARTPPPANPYAPSPNSPNSSSPPAYPPTIIPPIAPSPPPCNGQGNKPPGSESDIKGCFSSCGLRCELHSNQDRCHRACMACCNRCNCVPPGQFGNKEMCGSCYTDMKTQADIRNNDYCLIINEKDLSIQII</sequence>
<dbReference type="Proteomes" id="UP001229421">
    <property type="component" value="Unassembled WGS sequence"/>
</dbReference>
<dbReference type="EMBL" id="JAUHHV010000001">
    <property type="protein sequence ID" value="KAK1438856.1"/>
    <property type="molecule type" value="Genomic_DNA"/>
</dbReference>
<protein>
    <submittedName>
        <fullName evidence="3">Uncharacterized protein</fullName>
    </submittedName>
</protein>
<evidence type="ECO:0000256" key="2">
    <source>
        <dbReference type="SAM" id="MobiDB-lite"/>
    </source>
</evidence>
<comment type="caution">
    <text evidence="3">The sequence shown here is derived from an EMBL/GenBank/DDBJ whole genome shotgun (WGS) entry which is preliminary data.</text>
</comment>